<dbReference type="HAMAP" id="MF_00657">
    <property type="entry name" value="Hydroxyl_YbiX"/>
    <property type="match status" value="1"/>
</dbReference>
<evidence type="ECO:0000259" key="8">
    <source>
        <dbReference type="PROSITE" id="PS51471"/>
    </source>
</evidence>
<keyword evidence="2 7" id="KW-0479">Metal-binding</keyword>
<feature type="binding site" evidence="7">
    <location>
        <position position="156"/>
    </location>
    <ligand>
        <name>Fe cation</name>
        <dbReference type="ChEBI" id="CHEBI:24875"/>
    </ligand>
</feature>
<keyword evidence="10" id="KW-1185">Reference proteome</keyword>
<dbReference type="InterPro" id="IPR006620">
    <property type="entry name" value="Pro_4_hyd_alph"/>
</dbReference>
<dbReference type="NCBIfam" id="NF003974">
    <property type="entry name" value="PRK05467.1-3"/>
    <property type="match status" value="1"/>
</dbReference>
<dbReference type="InterPro" id="IPR044862">
    <property type="entry name" value="Pro_4_hyd_alph_FE2OG_OXY"/>
</dbReference>
<keyword evidence="3 7" id="KW-0847">Vitamin C</keyword>
<protein>
    <submittedName>
        <fullName evidence="9">PKHD-type hydroxylase</fullName>
    </submittedName>
</protein>
<dbReference type="Gene3D" id="2.60.120.620">
    <property type="entry name" value="q2cbj1_9rhob like domain"/>
    <property type="match status" value="1"/>
</dbReference>
<keyword evidence="6 7" id="KW-0408">Iron</keyword>
<proteinExistence type="inferred from homology"/>
<evidence type="ECO:0000256" key="2">
    <source>
        <dbReference type="ARBA" id="ARBA00022723"/>
    </source>
</evidence>
<evidence type="ECO:0000313" key="9">
    <source>
        <dbReference type="EMBL" id="GBF82154.1"/>
    </source>
</evidence>
<sequence>MILTIDSLLTLPELKELTESLSQAEFVDGKITAGWHAKLVKHNTQLDKQAPQVQKLQNLVIMALERNLLISIAVRPKKIHSLRFSRYDIGMSYGTHTDNALMGGGEFLRSDVSFTLFLSSPNNYSGGELIIEQSQGEVSYKLEAGSIILYPSSFLHRVEPVTEGTRLVVVGWIESLVRDEYKREILFDLDTVRRSIFAKEGKSIEFDLLCKTHANLLRQWVD</sequence>
<gene>
    <name evidence="9" type="ORF">AsFPU1_3581</name>
</gene>
<feature type="binding site" evidence="7">
    <location>
        <position position="166"/>
    </location>
    <ligand>
        <name>2-oxoglutarate</name>
        <dbReference type="ChEBI" id="CHEBI:16810"/>
    </ligand>
</feature>
<dbReference type="NCBIfam" id="NF003975">
    <property type="entry name" value="PRK05467.1-4"/>
    <property type="match status" value="1"/>
</dbReference>
<comment type="cofactor">
    <cofactor evidence="7">
        <name>Fe(2+)</name>
        <dbReference type="ChEBI" id="CHEBI:29033"/>
    </cofactor>
    <text evidence="7">Binds 1 Fe(2+) ion per subunit.</text>
</comment>
<accession>A0A401ILL5</accession>
<evidence type="ECO:0000313" key="10">
    <source>
        <dbReference type="Proteomes" id="UP000287247"/>
    </source>
</evidence>
<evidence type="ECO:0000256" key="6">
    <source>
        <dbReference type="ARBA" id="ARBA00023004"/>
    </source>
</evidence>
<dbReference type="GO" id="GO:0006879">
    <property type="term" value="P:intracellular iron ion homeostasis"/>
    <property type="evidence" value="ECO:0007669"/>
    <property type="project" value="TreeGrafter"/>
</dbReference>
<evidence type="ECO:0000256" key="4">
    <source>
        <dbReference type="ARBA" id="ARBA00022964"/>
    </source>
</evidence>
<dbReference type="Proteomes" id="UP000287247">
    <property type="component" value="Unassembled WGS sequence"/>
</dbReference>
<name>A0A401ILL5_APHSA</name>
<dbReference type="Gene3D" id="4.10.860.20">
    <property type="entry name" value="Rabenosyn, Rab binding domain"/>
    <property type="match status" value="1"/>
</dbReference>
<feature type="binding site" evidence="7">
    <location>
        <position position="98"/>
    </location>
    <ligand>
        <name>Fe cation</name>
        <dbReference type="ChEBI" id="CHEBI:24875"/>
    </ligand>
</feature>
<dbReference type="PANTHER" id="PTHR41536:SF1">
    <property type="entry name" value="PKHD-TYPE HYDROXYLASE YBIX"/>
    <property type="match status" value="1"/>
</dbReference>
<evidence type="ECO:0000256" key="1">
    <source>
        <dbReference type="ARBA" id="ARBA00001961"/>
    </source>
</evidence>
<evidence type="ECO:0000256" key="7">
    <source>
        <dbReference type="HAMAP-Rule" id="MF_00657"/>
    </source>
</evidence>
<dbReference type="EMBL" id="BDQK01000016">
    <property type="protein sequence ID" value="GBF82154.1"/>
    <property type="molecule type" value="Genomic_DNA"/>
</dbReference>
<dbReference type="PANTHER" id="PTHR41536">
    <property type="entry name" value="PKHD-TYPE HYDROXYLASE YBIX"/>
    <property type="match status" value="1"/>
</dbReference>
<dbReference type="Pfam" id="PF13640">
    <property type="entry name" value="2OG-FeII_Oxy_3"/>
    <property type="match status" value="1"/>
</dbReference>
<comment type="caution">
    <text evidence="9">The sequence shown here is derived from an EMBL/GenBank/DDBJ whole genome shotgun (WGS) entry which is preliminary data.</text>
</comment>
<dbReference type="GO" id="GO:0005506">
    <property type="term" value="F:iron ion binding"/>
    <property type="evidence" value="ECO:0007669"/>
    <property type="project" value="UniProtKB-UniRule"/>
</dbReference>
<dbReference type="OrthoDB" id="9812472at2"/>
<organism evidence="9 10">
    <name type="scientific">Aphanothece sacrum FPU1</name>
    <dbReference type="NCBI Taxonomy" id="1920663"/>
    <lineage>
        <taxon>Bacteria</taxon>
        <taxon>Bacillati</taxon>
        <taxon>Cyanobacteriota</taxon>
        <taxon>Cyanophyceae</taxon>
        <taxon>Oscillatoriophycideae</taxon>
        <taxon>Chroococcales</taxon>
        <taxon>Aphanothecaceae</taxon>
        <taxon>Aphanothece</taxon>
    </lineage>
</organism>
<evidence type="ECO:0000256" key="3">
    <source>
        <dbReference type="ARBA" id="ARBA00022896"/>
    </source>
</evidence>
<evidence type="ECO:0000256" key="5">
    <source>
        <dbReference type="ARBA" id="ARBA00023002"/>
    </source>
</evidence>
<comment type="cofactor">
    <cofactor evidence="1 7">
        <name>L-ascorbate</name>
        <dbReference type="ChEBI" id="CHEBI:38290"/>
    </cofactor>
</comment>
<dbReference type="GO" id="GO:0031418">
    <property type="term" value="F:L-ascorbic acid binding"/>
    <property type="evidence" value="ECO:0007669"/>
    <property type="project" value="UniProtKB-KW"/>
</dbReference>
<feature type="binding site" evidence="7">
    <location>
        <position position="96"/>
    </location>
    <ligand>
        <name>Fe cation</name>
        <dbReference type="ChEBI" id="CHEBI:24875"/>
    </ligand>
</feature>
<dbReference type="GO" id="GO:0006974">
    <property type="term" value="P:DNA damage response"/>
    <property type="evidence" value="ECO:0007669"/>
    <property type="project" value="TreeGrafter"/>
</dbReference>
<dbReference type="InterPro" id="IPR005123">
    <property type="entry name" value="Oxoglu/Fe-dep_dioxygenase_dom"/>
</dbReference>
<dbReference type="GO" id="GO:0016706">
    <property type="term" value="F:2-oxoglutarate-dependent dioxygenase activity"/>
    <property type="evidence" value="ECO:0007669"/>
    <property type="project" value="UniProtKB-UniRule"/>
</dbReference>
<dbReference type="PROSITE" id="PS51471">
    <property type="entry name" value="FE2OG_OXY"/>
    <property type="match status" value="1"/>
</dbReference>
<dbReference type="InterPro" id="IPR023550">
    <property type="entry name" value="PKHD_hydroxylase"/>
</dbReference>
<dbReference type="RefSeq" id="WP_124976928.1">
    <property type="nucleotide sequence ID" value="NZ_BDQK01000016.1"/>
</dbReference>
<feature type="domain" description="Fe2OG dioxygenase" evidence="8">
    <location>
        <begin position="78"/>
        <end position="175"/>
    </location>
</feature>
<keyword evidence="4 7" id="KW-0223">Dioxygenase</keyword>
<reference evidence="10" key="1">
    <citation type="submission" date="2017-05" db="EMBL/GenBank/DDBJ databases">
        <title>Physiological properties and genetic analysis related to exopolysaccharide production of fresh-water unicellular cyanobacterium Aphanothece sacrum, Suizenji Nori, that has been cultured as a food source in Japan.</title>
        <authorList>
            <person name="Kanesaki Y."/>
            <person name="Yoshikawa S."/>
            <person name="Ohki K."/>
        </authorList>
    </citation>
    <scope>NUCLEOTIDE SEQUENCE [LARGE SCALE GENOMIC DNA]</scope>
    <source>
        <strain evidence="10">FPU1</strain>
    </source>
</reference>
<dbReference type="SMART" id="SM00702">
    <property type="entry name" value="P4Hc"/>
    <property type="match status" value="1"/>
</dbReference>
<keyword evidence="5 7" id="KW-0560">Oxidoreductase</keyword>
<dbReference type="AlphaFoldDB" id="A0A401ILL5"/>